<keyword evidence="3" id="KW-1185">Reference proteome</keyword>
<gene>
    <name evidence="2" type="ORF">BN938_1213</name>
</gene>
<evidence type="ECO:0000259" key="1">
    <source>
        <dbReference type="Pfam" id="PF05598"/>
    </source>
</evidence>
<proteinExistence type="predicted"/>
<dbReference type="InterPro" id="IPR008490">
    <property type="entry name" value="Transposase_InsH_N"/>
</dbReference>
<accession>A0A060R7Q4</accession>
<dbReference type="Pfam" id="PF05598">
    <property type="entry name" value="DUF772"/>
    <property type="match status" value="1"/>
</dbReference>
<sequence>MDLFRSILDSFIDEHHELVALANAIDWSYFEKEFSCYELGSPSVPLRQIIGCLLLK</sequence>
<dbReference type="EMBL" id="HG934468">
    <property type="protein sequence ID" value="CDN31307.1"/>
    <property type="molecule type" value="Genomic_DNA"/>
</dbReference>
<dbReference type="AlphaFoldDB" id="A0A060R7Q4"/>
<name>A0A060R7Q4_9BACT</name>
<evidence type="ECO:0000313" key="3">
    <source>
        <dbReference type="Proteomes" id="UP000027616"/>
    </source>
</evidence>
<dbReference type="KEGG" id="rbc:BN938_1213"/>
<dbReference type="Proteomes" id="UP000027616">
    <property type="component" value="Chromosome I"/>
</dbReference>
<reference evidence="2 3" key="1">
    <citation type="journal article" date="2015" name="Genome Announc.">
        <title>Complete Genome Sequence of the Novel Leech Symbiont Mucinivorans hirudinis M3T.</title>
        <authorList>
            <person name="Nelson M.C."/>
            <person name="Bomar L."/>
            <person name="Graf J."/>
        </authorList>
    </citation>
    <scope>NUCLEOTIDE SEQUENCE [LARGE SCALE GENOMIC DNA]</scope>
    <source>
        <strain evidence="3">M3</strain>
    </source>
</reference>
<evidence type="ECO:0000313" key="2">
    <source>
        <dbReference type="EMBL" id="CDN31307.1"/>
    </source>
</evidence>
<dbReference type="HOGENOM" id="CLU_3009367_0_0_10"/>
<feature type="domain" description="Transposase InsH N-terminal" evidence="1">
    <location>
        <begin position="8"/>
        <end position="56"/>
    </location>
</feature>
<organism evidence="2 3">
    <name type="scientific">Mucinivorans hirudinis</name>
    <dbReference type="NCBI Taxonomy" id="1433126"/>
    <lineage>
        <taxon>Bacteria</taxon>
        <taxon>Pseudomonadati</taxon>
        <taxon>Bacteroidota</taxon>
        <taxon>Bacteroidia</taxon>
        <taxon>Bacteroidales</taxon>
        <taxon>Rikenellaceae</taxon>
        <taxon>Mucinivorans</taxon>
    </lineage>
</organism>
<dbReference type="eggNOG" id="COG3039">
    <property type="taxonomic scope" value="Bacteria"/>
</dbReference>
<protein>
    <recommendedName>
        <fullName evidence="1">Transposase InsH N-terminal domain-containing protein</fullName>
    </recommendedName>
</protein>